<sequence length="500" mass="52252">MEWLSDLAGGFAIAVTLQNILLCFTGVLLGTAIGVLPGVGPLVTIAVLLPLTYALEPTSALIMLAGIYYGAQYGGSTTAILVNLPGESGSVVTCLDGHQMARNGRAGSALAIAAVGSFFAGTVGTLMIAAFSPYLANVALSFRPESYFSLMVLGLVAAIVLASGGLLKAVGMVLTGILLGTVGTDVTTGVPRYTFGTFQLLDGLDFTALAMGLFAFGDIIANAARKHDRAVVQNTVGDLWPTRGEFREAWPAVLRGTALGSLLGLLPGGGATLSSFASYTIEKKISSTPKRFGKGAPAGVAAPEAANNAGAQSSFIPMLTLGIPSNGVMAMMIGAMMIHNVVPGPEVMTRNADLFWGLVASMWIGNLMLVIINLPLIGIWVRFLRIPYAYLYPAILVFSIIGLYSIGNSTLPIVMAAGFGIAGCLFNRLGCEPAPLLLGFILGPMIEVYMRRALLLSRGDATIFLTEPLSAALLVAAALLLLSVLSPVFRRRREEIFVED</sequence>
<evidence type="ECO:0000313" key="3">
    <source>
        <dbReference type="EMBL" id="EYD78394.1"/>
    </source>
</evidence>
<proteinExistence type="predicted"/>
<comment type="caution">
    <text evidence="3">The sequence shown here is derived from an EMBL/GenBank/DDBJ whole genome shotgun (WGS) entry which is preliminary data.</text>
</comment>
<reference evidence="3 4" key="1">
    <citation type="submission" date="2013-02" db="EMBL/GenBank/DDBJ databases">
        <authorList>
            <person name="Fiebig A."/>
            <person name="Goeker M."/>
            <person name="Klenk H.-P.P."/>
        </authorList>
    </citation>
    <scope>NUCLEOTIDE SEQUENCE [LARGE SCALE GENOMIC DNA]</scope>
    <source>
        <strain evidence="3 4">DSM 19309</strain>
    </source>
</reference>
<feature type="transmembrane region" description="Helical" evidence="1">
    <location>
        <begin position="436"/>
        <end position="457"/>
    </location>
</feature>
<evidence type="ECO:0000259" key="2">
    <source>
        <dbReference type="Pfam" id="PF01970"/>
    </source>
</evidence>
<evidence type="ECO:0000256" key="1">
    <source>
        <dbReference type="SAM" id="Phobius"/>
    </source>
</evidence>
<protein>
    <submittedName>
        <fullName evidence="3">Tricarboxylate transport membrane protein TctA</fullName>
    </submittedName>
</protein>
<dbReference type="OrthoDB" id="9791872at2"/>
<dbReference type="InterPro" id="IPR002823">
    <property type="entry name" value="DUF112_TM"/>
</dbReference>
<dbReference type="STRING" id="442562.Rumeso_00005"/>
<feature type="transmembrane region" description="Helical" evidence="1">
    <location>
        <begin position="354"/>
        <end position="381"/>
    </location>
</feature>
<feature type="transmembrane region" description="Helical" evidence="1">
    <location>
        <begin position="388"/>
        <end position="406"/>
    </location>
</feature>
<dbReference type="Proteomes" id="UP000019666">
    <property type="component" value="Unassembled WGS sequence"/>
</dbReference>
<dbReference type="PANTHER" id="PTHR35342">
    <property type="entry name" value="TRICARBOXYLIC TRANSPORT PROTEIN"/>
    <property type="match status" value="1"/>
</dbReference>
<dbReference type="Pfam" id="PF01970">
    <property type="entry name" value="TctA"/>
    <property type="match status" value="1"/>
</dbReference>
<dbReference type="PATRIC" id="fig|442562.3.peg.5"/>
<feature type="domain" description="DUF112" evidence="2">
    <location>
        <begin position="20"/>
        <end position="438"/>
    </location>
</feature>
<organism evidence="3 4">
    <name type="scientific">Rubellimicrobium mesophilum DSM 19309</name>
    <dbReference type="NCBI Taxonomy" id="442562"/>
    <lineage>
        <taxon>Bacteria</taxon>
        <taxon>Pseudomonadati</taxon>
        <taxon>Pseudomonadota</taxon>
        <taxon>Alphaproteobacteria</taxon>
        <taxon>Rhodobacterales</taxon>
        <taxon>Roseobacteraceae</taxon>
        <taxon>Rubellimicrobium</taxon>
    </lineage>
</organism>
<feature type="transmembrane region" description="Helical" evidence="1">
    <location>
        <begin position="469"/>
        <end position="489"/>
    </location>
</feature>
<evidence type="ECO:0000313" key="4">
    <source>
        <dbReference type="Proteomes" id="UP000019666"/>
    </source>
</evidence>
<feature type="transmembrane region" description="Helical" evidence="1">
    <location>
        <begin position="35"/>
        <end position="55"/>
    </location>
</feature>
<feature type="transmembrane region" description="Helical" evidence="1">
    <location>
        <begin position="147"/>
        <end position="167"/>
    </location>
</feature>
<dbReference type="EMBL" id="AOSK01000001">
    <property type="protein sequence ID" value="EYD78394.1"/>
    <property type="molecule type" value="Genomic_DNA"/>
</dbReference>
<name>A0A017HXA5_9RHOB</name>
<feature type="transmembrane region" description="Helical" evidence="1">
    <location>
        <begin position="109"/>
        <end position="135"/>
    </location>
</feature>
<dbReference type="AlphaFoldDB" id="A0A017HXA5"/>
<keyword evidence="4" id="KW-1185">Reference proteome</keyword>
<gene>
    <name evidence="3" type="ORF">Rumeso_00005</name>
</gene>
<dbReference type="PANTHER" id="PTHR35342:SF5">
    <property type="entry name" value="TRICARBOXYLIC TRANSPORT PROTEIN"/>
    <property type="match status" value="1"/>
</dbReference>
<accession>A0A017HXA5</accession>
<feature type="transmembrane region" description="Helical" evidence="1">
    <location>
        <begin position="412"/>
        <end position="429"/>
    </location>
</feature>
<feature type="transmembrane region" description="Helical" evidence="1">
    <location>
        <begin position="321"/>
        <end position="342"/>
    </location>
</feature>
<feature type="transmembrane region" description="Helical" evidence="1">
    <location>
        <begin position="7"/>
        <end position="29"/>
    </location>
</feature>
<dbReference type="HOGENOM" id="CLU_022936_2_0_5"/>
<keyword evidence="1" id="KW-0472">Membrane</keyword>
<dbReference type="RefSeq" id="WP_037283338.1">
    <property type="nucleotide sequence ID" value="NZ_KK088617.1"/>
</dbReference>
<keyword evidence="1" id="KW-0812">Transmembrane</keyword>
<keyword evidence="1" id="KW-1133">Transmembrane helix</keyword>